<dbReference type="Pfam" id="PF01491">
    <property type="entry name" value="Frataxin_Cyay"/>
    <property type="match status" value="1"/>
</dbReference>
<comment type="similarity">
    <text evidence="2">Belongs to the frataxin family.</text>
</comment>
<dbReference type="PROSITE" id="PS01344">
    <property type="entry name" value="FRATAXIN_1"/>
    <property type="match status" value="1"/>
</dbReference>
<keyword evidence="5" id="KW-0813">Transport</keyword>
<evidence type="ECO:0000256" key="10">
    <source>
        <dbReference type="ARBA" id="ARBA00023065"/>
    </source>
</evidence>
<evidence type="ECO:0000256" key="8">
    <source>
        <dbReference type="ARBA" id="ARBA00023002"/>
    </source>
</evidence>
<evidence type="ECO:0000256" key="1">
    <source>
        <dbReference type="ARBA" id="ARBA00004173"/>
    </source>
</evidence>
<evidence type="ECO:0000256" key="9">
    <source>
        <dbReference type="ARBA" id="ARBA00023004"/>
    </source>
</evidence>
<dbReference type="PANTHER" id="PTHR16821:SF2">
    <property type="entry name" value="FRATAXIN, MITOCHONDRIAL"/>
    <property type="match status" value="1"/>
</dbReference>
<dbReference type="CDD" id="cd00503">
    <property type="entry name" value="Frataxin"/>
    <property type="match status" value="1"/>
</dbReference>
<evidence type="ECO:0000256" key="4">
    <source>
        <dbReference type="ARBA" id="ARBA00022434"/>
    </source>
</evidence>
<dbReference type="SMART" id="SM01219">
    <property type="entry name" value="Frataxin_Cyay"/>
    <property type="match status" value="1"/>
</dbReference>
<comment type="subcellular location">
    <subcellularLocation>
        <location evidence="1">Mitochondrion</location>
    </subcellularLocation>
</comment>
<dbReference type="GeneID" id="106470054"/>
<dbReference type="EC" id="1.16.3.1" evidence="3"/>
<keyword evidence="4" id="KW-0409">Iron storage</keyword>
<dbReference type="InterPro" id="IPR002908">
    <property type="entry name" value="Frataxin/CyaY"/>
</dbReference>
<dbReference type="SUPFAM" id="SSF55387">
    <property type="entry name" value="Frataxin/Nqo15-like"/>
    <property type="match status" value="1"/>
</dbReference>
<keyword evidence="8" id="KW-0560">Oxidoreductase</keyword>
<dbReference type="NCBIfam" id="TIGR03422">
    <property type="entry name" value="mito_frataxin"/>
    <property type="match status" value="1"/>
</dbReference>
<dbReference type="NCBIfam" id="TIGR03421">
    <property type="entry name" value="FeS_CyaY"/>
    <property type="match status" value="1"/>
</dbReference>
<evidence type="ECO:0000256" key="2">
    <source>
        <dbReference type="ARBA" id="ARBA00008183"/>
    </source>
</evidence>
<keyword evidence="6" id="KW-0410">Iron transport</keyword>
<keyword evidence="10" id="KW-0406">Ion transport</keyword>
<keyword evidence="11" id="KW-0496">Mitochondrion</keyword>
<evidence type="ECO:0000256" key="6">
    <source>
        <dbReference type="ARBA" id="ARBA00022496"/>
    </source>
</evidence>
<comment type="catalytic activity">
    <reaction evidence="12">
        <text>4 Fe(2+) + O2 + 4 H(+) = 4 Fe(3+) + 2 H2O</text>
        <dbReference type="Rhea" id="RHEA:11148"/>
        <dbReference type="ChEBI" id="CHEBI:15377"/>
        <dbReference type="ChEBI" id="CHEBI:15378"/>
        <dbReference type="ChEBI" id="CHEBI:15379"/>
        <dbReference type="ChEBI" id="CHEBI:29033"/>
        <dbReference type="ChEBI" id="CHEBI:29034"/>
        <dbReference type="EC" id="1.16.3.1"/>
    </reaction>
</comment>
<dbReference type="RefSeq" id="XP_013786033.1">
    <property type="nucleotide sequence ID" value="XM_013930579.2"/>
</dbReference>
<keyword evidence="7" id="KW-0809">Transit peptide</keyword>
<dbReference type="InterPro" id="IPR017789">
    <property type="entry name" value="Frataxin"/>
</dbReference>
<sequence length="278" mass="32211">MSPAFNRFYIWNWKLLREKRVLSSRIRFRNDWKFNVTSAMSDTYRLSGALTLPKLCGSRQIDRIVNKCSNFSGDQYLKSLSNKIYLSTDQFHFNKWLVSNFHLQNNFLTLIRRSFCTQFFSYALIKKCVTQNQVLKVGKSFANHQKSMLSFKDSQDGLTLESLSVFEEVVEGTLESLCEYCEEILLDAETNIADTDVTLNDGVLTLKLGEHGTYVINKQTPNRQIWLSSPTSGPKRYDFVNKKWIYKYDNISLHQLLSNELSGILNTKIDFTSCSYGK</sequence>
<organism evidence="13 14">
    <name type="scientific">Limulus polyphemus</name>
    <name type="common">Atlantic horseshoe crab</name>
    <dbReference type="NCBI Taxonomy" id="6850"/>
    <lineage>
        <taxon>Eukaryota</taxon>
        <taxon>Metazoa</taxon>
        <taxon>Ecdysozoa</taxon>
        <taxon>Arthropoda</taxon>
        <taxon>Chelicerata</taxon>
        <taxon>Merostomata</taxon>
        <taxon>Xiphosura</taxon>
        <taxon>Limulidae</taxon>
        <taxon>Limulus</taxon>
    </lineage>
</organism>
<proteinExistence type="inferred from homology"/>
<dbReference type="Gene3D" id="3.30.920.10">
    <property type="entry name" value="Frataxin/CyaY"/>
    <property type="match status" value="1"/>
</dbReference>
<gene>
    <name evidence="14" type="primary">LOC106470054</name>
</gene>
<evidence type="ECO:0000256" key="7">
    <source>
        <dbReference type="ARBA" id="ARBA00022946"/>
    </source>
</evidence>
<keyword evidence="13" id="KW-1185">Reference proteome</keyword>
<dbReference type="PANTHER" id="PTHR16821">
    <property type="entry name" value="FRATAXIN"/>
    <property type="match status" value="1"/>
</dbReference>
<dbReference type="Proteomes" id="UP000694941">
    <property type="component" value="Unplaced"/>
</dbReference>
<keyword evidence="9" id="KW-0408">Iron</keyword>
<dbReference type="PRINTS" id="PR00904">
    <property type="entry name" value="FRATAXIN"/>
</dbReference>
<evidence type="ECO:0000256" key="11">
    <source>
        <dbReference type="ARBA" id="ARBA00023128"/>
    </source>
</evidence>
<evidence type="ECO:0000313" key="14">
    <source>
        <dbReference type="RefSeq" id="XP_013786033.1"/>
    </source>
</evidence>
<dbReference type="InterPro" id="IPR036524">
    <property type="entry name" value="Frataxin/CyaY_sf"/>
</dbReference>
<accession>A0ABM1BPA6</accession>
<evidence type="ECO:0000256" key="3">
    <source>
        <dbReference type="ARBA" id="ARBA00013107"/>
    </source>
</evidence>
<evidence type="ECO:0000256" key="12">
    <source>
        <dbReference type="ARBA" id="ARBA00047990"/>
    </source>
</evidence>
<protein>
    <recommendedName>
        <fullName evidence="3">ferroxidase</fullName>
        <ecNumber evidence="3">1.16.3.1</ecNumber>
    </recommendedName>
</protein>
<evidence type="ECO:0000313" key="13">
    <source>
        <dbReference type="Proteomes" id="UP000694941"/>
    </source>
</evidence>
<dbReference type="PROSITE" id="PS50810">
    <property type="entry name" value="FRATAXIN_2"/>
    <property type="match status" value="1"/>
</dbReference>
<evidence type="ECO:0000256" key="5">
    <source>
        <dbReference type="ARBA" id="ARBA00022448"/>
    </source>
</evidence>
<dbReference type="InterPro" id="IPR020895">
    <property type="entry name" value="Frataxin_CS"/>
</dbReference>
<reference evidence="14" key="1">
    <citation type="submission" date="2025-08" db="UniProtKB">
        <authorList>
            <consortium name="RefSeq"/>
        </authorList>
    </citation>
    <scope>IDENTIFICATION</scope>
    <source>
        <tissue evidence="14">Muscle</tissue>
    </source>
</reference>
<name>A0ABM1BPA6_LIMPO</name>